<dbReference type="InterPro" id="IPR023214">
    <property type="entry name" value="HAD_sf"/>
</dbReference>
<name>C0QD83_DESAH</name>
<evidence type="ECO:0000313" key="1">
    <source>
        <dbReference type="EMBL" id="ACN17315.1"/>
    </source>
</evidence>
<dbReference type="InterPro" id="IPR036412">
    <property type="entry name" value="HAD-like_sf"/>
</dbReference>
<dbReference type="KEGG" id="dat:HRM2_42590"/>
<keyword evidence="2" id="KW-1185">Reference proteome</keyword>
<keyword evidence="1" id="KW-0560">Oxidoreductase</keyword>
<dbReference type="HOGENOM" id="CLU_142246_0_0_7"/>
<reference evidence="1 2" key="1">
    <citation type="journal article" date="2009" name="Environ. Microbiol.">
        <title>Genome sequence of Desulfobacterium autotrophicum HRM2, a marine sulfate reducer oxidizing organic carbon completely to carbon dioxide.</title>
        <authorList>
            <person name="Strittmatter A.W."/>
            <person name="Liesegang H."/>
            <person name="Rabus R."/>
            <person name="Decker I."/>
            <person name="Amann J."/>
            <person name="Andres S."/>
            <person name="Henne A."/>
            <person name="Fricke W.F."/>
            <person name="Martinez-Arias R."/>
            <person name="Bartels D."/>
            <person name="Goesmann A."/>
            <person name="Krause L."/>
            <person name="Puehler A."/>
            <person name="Klenk H.P."/>
            <person name="Richter M."/>
            <person name="Schuler M."/>
            <person name="Gloeckner F.O."/>
            <person name="Meyerdierks A."/>
            <person name="Gottschalk G."/>
            <person name="Amann R."/>
        </authorList>
    </citation>
    <scope>NUCLEOTIDE SEQUENCE [LARGE SCALE GENOMIC DNA]</scope>
    <source>
        <strain evidence="2">ATCC 43914 / DSM 3382 / HRM2</strain>
    </source>
</reference>
<dbReference type="STRING" id="177437.HRM2_42590"/>
<dbReference type="eggNOG" id="COG4087">
    <property type="taxonomic scope" value="Bacteria"/>
</dbReference>
<sequence length="156" mass="16589">MIQIDVPGFGELRLSHLVMDYNGTMACDGRLIDGVEALVRKVAQDLEVHVVTADTFGRVAQAVEGLPVSLHILGRKAQDLAKKEYVTTLGTSAVVSMGNGRNDGPMLKASRLGIALVQDEGASVTTLVSADIVCKEISHALALLLNPERLVATLRT</sequence>
<evidence type="ECO:0000313" key="2">
    <source>
        <dbReference type="Proteomes" id="UP000000442"/>
    </source>
</evidence>
<protein>
    <submittedName>
        <fullName evidence="1">AhpF</fullName>
        <ecNumber evidence="1">1.11.-.-</ecNumber>
    </submittedName>
</protein>
<keyword evidence="1" id="KW-0575">Peroxidase</keyword>
<dbReference type="RefSeq" id="WP_015906047.1">
    <property type="nucleotide sequence ID" value="NC_012108.1"/>
</dbReference>
<dbReference type="EC" id="1.11.-.-" evidence="1"/>
<dbReference type="SUPFAM" id="SSF56784">
    <property type="entry name" value="HAD-like"/>
    <property type="match status" value="1"/>
</dbReference>
<dbReference type="EMBL" id="CP001087">
    <property type="protein sequence ID" value="ACN17315.1"/>
    <property type="molecule type" value="Genomic_DNA"/>
</dbReference>
<proteinExistence type="predicted"/>
<dbReference type="AlphaFoldDB" id="C0QD83"/>
<dbReference type="Proteomes" id="UP000000442">
    <property type="component" value="Chromosome"/>
</dbReference>
<accession>C0QD83</accession>
<dbReference type="OrthoDB" id="159409at2"/>
<organism evidence="1 2">
    <name type="scientific">Desulforapulum autotrophicum (strain ATCC 43914 / DSM 3382 / VKM B-1955 / HRM2)</name>
    <name type="common">Desulfobacterium autotrophicum</name>
    <dbReference type="NCBI Taxonomy" id="177437"/>
    <lineage>
        <taxon>Bacteria</taxon>
        <taxon>Pseudomonadati</taxon>
        <taxon>Thermodesulfobacteriota</taxon>
        <taxon>Desulfobacteria</taxon>
        <taxon>Desulfobacterales</taxon>
        <taxon>Desulfobacteraceae</taxon>
        <taxon>Desulforapulum</taxon>
    </lineage>
</organism>
<dbReference type="GO" id="GO:0004601">
    <property type="term" value="F:peroxidase activity"/>
    <property type="evidence" value="ECO:0007669"/>
    <property type="project" value="UniProtKB-KW"/>
</dbReference>
<dbReference type="Gene3D" id="3.40.50.1000">
    <property type="entry name" value="HAD superfamily/HAD-like"/>
    <property type="match status" value="1"/>
</dbReference>
<gene>
    <name evidence="1" type="primary">ahpF</name>
    <name evidence="1" type="ordered locus">HRM2_42590</name>
</gene>